<evidence type="ECO:0000256" key="8">
    <source>
        <dbReference type="SAM" id="Phobius"/>
    </source>
</evidence>
<dbReference type="PANTHER" id="PTHR33908:SF3">
    <property type="entry name" value="UNDECAPRENYL PHOSPHATE-ALPHA-4-AMINO-4-DEOXY-L-ARABINOSE ARABINOSYL TRANSFERASE"/>
    <property type="match status" value="1"/>
</dbReference>
<dbReference type="GO" id="GO:0009103">
    <property type="term" value="P:lipopolysaccharide biosynthetic process"/>
    <property type="evidence" value="ECO:0007669"/>
    <property type="project" value="UniProtKB-ARBA"/>
</dbReference>
<reference evidence="9" key="1">
    <citation type="journal article" date="2014" name="Int. J. Syst. Evol. Microbiol.">
        <title>Complete genome sequence of Corynebacterium casei LMG S-19264T (=DSM 44701T), isolated from a smear-ripened cheese.</title>
        <authorList>
            <consortium name="US DOE Joint Genome Institute (JGI-PGF)"/>
            <person name="Walter F."/>
            <person name="Albersmeier A."/>
            <person name="Kalinowski J."/>
            <person name="Ruckert C."/>
        </authorList>
    </citation>
    <scope>NUCLEOTIDE SEQUENCE</scope>
    <source>
        <strain evidence="9">NBRC 108769</strain>
    </source>
</reference>
<keyword evidence="7 8" id="KW-0472">Membrane</keyword>
<dbReference type="EMBL" id="BSOH01000001">
    <property type="protein sequence ID" value="GLR15707.1"/>
    <property type="molecule type" value="Genomic_DNA"/>
</dbReference>
<comment type="subcellular location">
    <subcellularLocation>
        <location evidence="1">Cell membrane</location>
        <topology evidence="1">Multi-pass membrane protein</topology>
    </subcellularLocation>
</comment>
<evidence type="ECO:0000256" key="7">
    <source>
        <dbReference type="ARBA" id="ARBA00023136"/>
    </source>
</evidence>
<feature type="transmembrane region" description="Helical" evidence="8">
    <location>
        <begin position="120"/>
        <end position="138"/>
    </location>
</feature>
<evidence type="ECO:0000256" key="6">
    <source>
        <dbReference type="ARBA" id="ARBA00022989"/>
    </source>
</evidence>
<keyword evidence="4" id="KW-0808">Transferase</keyword>
<feature type="transmembrane region" description="Helical" evidence="8">
    <location>
        <begin position="6"/>
        <end position="24"/>
    </location>
</feature>
<evidence type="ECO:0000313" key="10">
    <source>
        <dbReference type="Proteomes" id="UP001156666"/>
    </source>
</evidence>
<dbReference type="GO" id="GO:0016763">
    <property type="term" value="F:pentosyltransferase activity"/>
    <property type="evidence" value="ECO:0007669"/>
    <property type="project" value="TreeGrafter"/>
</dbReference>
<keyword evidence="10" id="KW-1185">Reference proteome</keyword>
<dbReference type="PANTHER" id="PTHR33908">
    <property type="entry name" value="MANNOSYLTRANSFERASE YKCB-RELATED"/>
    <property type="match status" value="1"/>
</dbReference>
<accession>A0AA37SKU3</accession>
<feature type="transmembrane region" description="Helical" evidence="8">
    <location>
        <begin position="177"/>
        <end position="195"/>
    </location>
</feature>
<reference evidence="9" key="2">
    <citation type="submission" date="2023-01" db="EMBL/GenBank/DDBJ databases">
        <title>Draft genome sequence of Portibacter lacus strain NBRC 108769.</title>
        <authorList>
            <person name="Sun Q."/>
            <person name="Mori K."/>
        </authorList>
    </citation>
    <scope>NUCLEOTIDE SEQUENCE</scope>
    <source>
        <strain evidence="9">NBRC 108769</strain>
    </source>
</reference>
<evidence type="ECO:0000256" key="1">
    <source>
        <dbReference type="ARBA" id="ARBA00004651"/>
    </source>
</evidence>
<dbReference type="InterPro" id="IPR050297">
    <property type="entry name" value="LipidA_mod_glycosyltrf_83"/>
</dbReference>
<evidence type="ECO:0000313" key="9">
    <source>
        <dbReference type="EMBL" id="GLR15707.1"/>
    </source>
</evidence>
<dbReference type="Proteomes" id="UP001156666">
    <property type="component" value="Unassembled WGS sequence"/>
</dbReference>
<feature type="transmembrane region" description="Helical" evidence="8">
    <location>
        <begin position="144"/>
        <end position="165"/>
    </location>
</feature>
<gene>
    <name evidence="9" type="ORF">GCM10007940_03220</name>
</gene>
<feature type="transmembrane region" description="Helical" evidence="8">
    <location>
        <begin position="36"/>
        <end position="53"/>
    </location>
</feature>
<evidence type="ECO:0008006" key="11">
    <source>
        <dbReference type="Google" id="ProtNLM"/>
    </source>
</evidence>
<keyword evidence="2" id="KW-1003">Cell membrane</keyword>
<feature type="transmembrane region" description="Helical" evidence="8">
    <location>
        <begin position="94"/>
        <end position="113"/>
    </location>
</feature>
<name>A0AA37SKU3_9BACT</name>
<dbReference type="GO" id="GO:0010041">
    <property type="term" value="P:response to iron(III) ion"/>
    <property type="evidence" value="ECO:0007669"/>
    <property type="project" value="TreeGrafter"/>
</dbReference>
<evidence type="ECO:0000256" key="2">
    <source>
        <dbReference type="ARBA" id="ARBA00022475"/>
    </source>
</evidence>
<dbReference type="GO" id="GO:0005886">
    <property type="term" value="C:plasma membrane"/>
    <property type="evidence" value="ECO:0007669"/>
    <property type="project" value="UniProtKB-SubCell"/>
</dbReference>
<sequence length="307" mass="36306">MATYTKGVAGLICTPFLVIAAIFHRSVLSVLKSKEFYIGLIVLIGLVGFHYIYRDFITPGYWNAVVFEELGGRFSGEIPGHDHPWYYYLKLMFFTHYTFWFPFLILGIILRVYDIKNRQYLNYCLAAGLYYLLIVSSIGTKLEWYAMPVYPFFSAIVGSMIFFIYSQCKRVHIYKNGYNYLGGAFLLLLLVFGIFKVKENFFTPHVRPFEEETFNINYFLKDQYENLDDPDKYILINEGYYAHLLFYKYYHHENGRDLRITTKENINPGDIIILHEFSVLEYVSNKFEARELGRYENVKTVKIIDYK</sequence>
<keyword evidence="3" id="KW-0328">Glycosyltransferase</keyword>
<protein>
    <recommendedName>
        <fullName evidence="11">Glycosyltransferase RgtA/B/C/D-like domain-containing protein</fullName>
    </recommendedName>
</protein>
<comment type="caution">
    <text evidence="9">The sequence shown here is derived from an EMBL/GenBank/DDBJ whole genome shotgun (WGS) entry which is preliminary data.</text>
</comment>
<organism evidence="9 10">
    <name type="scientific">Portibacter lacus</name>
    <dbReference type="NCBI Taxonomy" id="1099794"/>
    <lineage>
        <taxon>Bacteria</taxon>
        <taxon>Pseudomonadati</taxon>
        <taxon>Bacteroidota</taxon>
        <taxon>Saprospiria</taxon>
        <taxon>Saprospirales</taxon>
        <taxon>Haliscomenobacteraceae</taxon>
        <taxon>Portibacter</taxon>
    </lineage>
</organism>
<evidence type="ECO:0000256" key="3">
    <source>
        <dbReference type="ARBA" id="ARBA00022676"/>
    </source>
</evidence>
<evidence type="ECO:0000256" key="4">
    <source>
        <dbReference type="ARBA" id="ARBA00022679"/>
    </source>
</evidence>
<keyword evidence="5 8" id="KW-0812">Transmembrane</keyword>
<keyword evidence="6 8" id="KW-1133">Transmembrane helix</keyword>
<dbReference type="AlphaFoldDB" id="A0AA37SKU3"/>
<evidence type="ECO:0000256" key="5">
    <source>
        <dbReference type="ARBA" id="ARBA00022692"/>
    </source>
</evidence>
<proteinExistence type="predicted"/>